<dbReference type="EMBL" id="JBBPBN010000585">
    <property type="protein sequence ID" value="KAK8484270.1"/>
    <property type="molecule type" value="Genomic_DNA"/>
</dbReference>
<proteinExistence type="predicted"/>
<dbReference type="Pfam" id="PF00022">
    <property type="entry name" value="Actin"/>
    <property type="match status" value="1"/>
</dbReference>
<dbReference type="SUPFAM" id="SSF53067">
    <property type="entry name" value="Actin-like ATPase domain"/>
    <property type="match status" value="1"/>
</dbReference>
<reference evidence="1 2" key="1">
    <citation type="journal article" date="2024" name="G3 (Bethesda)">
        <title>Genome assembly of Hibiscus sabdariffa L. provides insights into metabolisms of medicinal natural products.</title>
        <authorList>
            <person name="Kim T."/>
        </authorList>
    </citation>
    <scope>NUCLEOTIDE SEQUENCE [LARGE SCALE GENOMIC DNA]</scope>
    <source>
        <strain evidence="1">TK-2024</strain>
        <tissue evidence="1">Old leaves</tissue>
    </source>
</reference>
<organism evidence="1 2">
    <name type="scientific">Hibiscus sabdariffa</name>
    <name type="common">roselle</name>
    <dbReference type="NCBI Taxonomy" id="183260"/>
    <lineage>
        <taxon>Eukaryota</taxon>
        <taxon>Viridiplantae</taxon>
        <taxon>Streptophyta</taxon>
        <taxon>Embryophyta</taxon>
        <taxon>Tracheophyta</taxon>
        <taxon>Spermatophyta</taxon>
        <taxon>Magnoliopsida</taxon>
        <taxon>eudicotyledons</taxon>
        <taxon>Gunneridae</taxon>
        <taxon>Pentapetalae</taxon>
        <taxon>rosids</taxon>
        <taxon>malvids</taxon>
        <taxon>Malvales</taxon>
        <taxon>Malvaceae</taxon>
        <taxon>Malvoideae</taxon>
        <taxon>Hibiscus</taxon>
    </lineage>
</organism>
<keyword evidence="2" id="KW-1185">Reference proteome</keyword>
<protein>
    <submittedName>
        <fullName evidence="1">Uncharacterized protein</fullName>
    </submittedName>
</protein>
<dbReference type="Proteomes" id="UP001396334">
    <property type="component" value="Unassembled WGS sequence"/>
</dbReference>
<dbReference type="Gene3D" id="3.30.830.10">
    <property type="entry name" value="Metalloenzyme, LuxS/M16 peptidase-like"/>
    <property type="match status" value="1"/>
</dbReference>
<evidence type="ECO:0000313" key="1">
    <source>
        <dbReference type="EMBL" id="KAK8484270.1"/>
    </source>
</evidence>
<sequence length="399" mass="45461">MSMRIDKQVSGQTIHVANEVGFQSDVIDSSKTFEAVDITKTVLDQKMKSYLEDNNVPHQEEHFSKGEVEYDSMRISKDRYYLVEAPKRSKANKPVVGFSGQARRRNTQFLVEYYALVMLMDRDRGCEGMIAFKLKDGAPKRTEVDASDVHSTPLQTILEMYTFTEISLHVRCLLQMVIENINRWDVGIGKEWFGNILIVGGTTSMQHLKEQLEKYLLVEFPQAARVKIAFYHKDITKLQVEVTTGTIAEIEAIVVREDMQVAFEDVVDEFTLKWARVHFEFYDVESTKLVNVAIVKATIKGTKVVTTTDLAQKVVINEIAESMMPFNTNYKDTRSFGVYIAAKLNWLDHLSYAIMYEITKLEAHCLSAADVICARNQLMSPLMLHIDGSSPAEEDFGHQ</sequence>
<accession>A0ABR1ZU93</accession>
<dbReference type="Gene3D" id="3.30.420.40">
    <property type="match status" value="1"/>
</dbReference>
<name>A0ABR1ZU93_9ROSI</name>
<dbReference type="InterPro" id="IPR004000">
    <property type="entry name" value="Actin"/>
</dbReference>
<gene>
    <name evidence="1" type="ORF">V6N11_059454</name>
</gene>
<dbReference type="InterPro" id="IPR043129">
    <property type="entry name" value="ATPase_NBD"/>
</dbReference>
<evidence type="ECO:0000313" key="2">
    <source>
        <dbReference type="Proteomes" id="UP001396334"/>
    </source>
</evidence>
<comment type="caution">
    <text evidence="1">The sequence shown here is derived from an EMBL/GenBank/DDBJ whole genome shotgun (WGS) entry which is preliminary data.</text>
</comment>